<evidence type="ECO:0000256" key="1">
    <source>
        <dbReference type="ARBA" id="ARBA00022801"/>
    </source>
</evidence>
<evidence type="ECO:0000259" key="2">
    <source>
        <dbReference type="SMART" id="SM00047"/>
    </source>
</evidence>
<dbReference type="RefSeq" id="WP_146787173.1">
    <property type="nucleotide sequence ID" value="NZ_BAABIO010000001.1"/>
</dbReference>
<dbReference type="SMART" id="SM00047">
    <property type="entry name" value="LYZ2"/>
    <property type="match status" value="1"/>
</dbReference>
<evidence type="ECO:0000313" key="3">
    <source>
        <dbReference type="EMBL" id="QEC56448.1"/>
    </source>
</evidence>
<dbReference type="PANTHER" id="PTHR33308:SF9">
    <property type="entry name" value="PEPTIDOGLYCAN HYDROLASE FLGJ"/>
    <property type="match status" value="1"/>
</dbReference>
<evidence type="ECO:0000313" key="4">
    <source>
        <dbReference type="Proteomes" id="UP000321204"/>
    </source>
</evidence>
<gene>
    <name evidence="3" type="ORF">FSB75_11265</name>
</gene>
<dbReference type="AlphaFoldDB" id="A0A5B8UIQ1"/>
<dbReference type="PANTHER" id="PTHR33308">
    <property type="entry name" value="PEPTIDOGLYCAN HYDROLASE FLGJ"/>
    <property type="match status" value="1"/>
</dbReference>
<sequence>MNAVKKITGVFCFVLMTTITVAQKTVKKYIKKYEGLAIEKAERYRIPASIILGVSLVESDAGRSPIAKSLNNFFGIKGANWSSTKKMGYKSAYKEYKTDDESFEHFCQVVKKKKFYDKLKGTVDFKEWLDQMNHAEYATAKGKWVRKINATISQFKLYELDKAAVLSSDVVMAGAAK</sequence>
<protein>
    <recommendedName>
        <fullName evidence="2">Mannosyl-glycoprotein endo-beta-N-acetylglucosamidase-like domain-containing protein</fullName>
    </recommendedName>
</protein>
<dbReference type="Proteomes" id="UP000321204">
    <property type="component" value="Chromosome"/>
</dbReference>
<dbReference type="OrthoDB" id="1371721at2"/>
<dbReference type="Gene3D" id="1.10.530.10">
    <property type="match status" value="1"/>
</dbReference>
<dbReference type="KEGG" id="fgg:FSB75_11265"/>
<dbReference type="InterPro" id="IPR002901">
    <property type="entry name" value="MGlyc_endo_b_GlcNAc-like_dom"/>
</dbReference>
<name>A0A5B8UIQ1_9BACT</name>
<organism evidence="3 4">
    <name type="scientific">Flavisolibacter ginsenosidimutans</name>
    <dbReference type="NCBI Taxonomy" id="661481"/>
    <lineage>
        <taxon>Bacteria</taxon>
        <taxon>Pseudomonadati</taxon>
        <taxon>Bacteroidota</taxon>
        <taxon>Chitinophagia</taxon>
        <taxon>Chitinophagales</taxon>
        <taxon>Chitinophagaceae</taxon>
        <taxon>Flavisolibacter</taxon>
    </lineage>
</organism>
<dbReference type="EMBL" id="CP042433">
    <property type="protein sequence ID" value="QEC56448.1"/>
    <property type="molecule type" value="Genomic_DNA"/>
</dbReference>
<keyword evidence="4" id="KW-1185">Reference proteome</keyword>
<reference evidence="3 4" key="1">
    <citation type="journal article" date="2015" name="Int. J. Syst. Evol. Microbiol.">
        <title>Flavisolibacter ginsenosidimutans sp. nov., with ginsenoside-converting activity isolated from soil used for cultivating ginseng.</title>
        <authorList>
            <person name="Zhao Y."/>
            <person name="Liu Q."/>
            <person name="Kang M.S."/>
            <person name="Jin F."/>
            <person name="Yu H."/>
            <person name="Im W.T."/>
        </authorList>
    </citation>
    <scope>NUCLEOTIDE SEQUENCE [LARGE SCALE GENOMIC DNA]</scope>
    <source>
        <strain evidence="3 4">Gsoil 636</strain>
    </source>
</reference>
<keyword evidence="1" id="KW-0378">Hydrolase</keyword>
<dbReference type="InterPro" id="IPR051056">
    <property type="entry name" value="Glycosyl_Hydrolase_73"/>
</dbReference>
<dbReference type="Pfam" id="PF01832">
    <property type="entry name" value="Glucosaminidase"/>
    <property type="match status" value="1"/>
</dbReference>
<dbReference type="GO" id="GO:0004040">
    <property type="term" value="F:amidase activity"/>
    <property type="evidence" value="ECO:0007669"/>
    <property type="project" value="InterPro"/>
</dbReference>
<proteinExistence type="predicted"/>
<accession>A0A5B8UIQ1</accession>
<feature type="domain" description="Mannosyl-glycoprotein endo-beta-N-acetylglucosamidase-like" evidence="2">
    <location>
        <begin position="18"/>
        <end position="161"/>
    </location>
</feature>